<evidence type="ECO:0000256" key="1">
    <source>
        <dbReference type="ARBA" id="ARBA00004141"/>
    </source>
</evidence>
<feature type="domain" description="Mechanosensitive ion channel MscS" evidence="7">
    <location>
        <begin position="187"/>
        <end position="254"/>
    </location>
</feature>
<dbReference type="InterPro" id="IPR010920">
    <property type="entry name" value="LSM_dom_sf"/>
</dbReference>
<keyword evidence="9" id="KW-1185">Reference proteome</keyword>
<dbReference type="SUPFAM" id="SSF50182">
    <property type="entry name" value="Sm-like ribonucleoproteins"/>
    <property type="match status" value="1"/>
</dbReference>
<dbReference type="InterPro" id="IPR023408">
    <property type="entry name" value="MscS_beta-dom_sf"/>
</dbReference>
<dbReference type="OrthoDB" id="9792218at2"/>
<evidence type="ECO:0000313" key="9">
    <source>
        <dbReference type="Proteomes" id="UP000316727"/>
    </source>
</evidence>
<dbReference type="GO" id="GO:0008381">
    <property type="term" value="F:mechanosensitive monoatomic ion channel activity"/>
    <property type="evidence" value="ECO:0007669"/>
    <property type="project" value="UniProtKB-ARBA"/>
</dbReference>
<keyword evidence="3 6" id="KW-0812">Transmembrane</keyword>
<protein>
    <submittedName>
        <fullName evidence="8">Mechanosensitive ion channel</fullName>
    </submittedName>
</protein>
<dbReference type="PANTHER" id="PTHR30566:SF25">
    <property type="entry name" value="INNER MEMBRANE PROTEIN"/>
    <property type="match status" value="1"/>
</dbReference>
<comment type="subcellular location">
    <subcellularLocation>
        <location evidence="1">Membrane</location>
        <topology evidence="1">Multi-pass membrane protein</topology>
    </subcellularLocation>
</comment>
<feature type="transmembrane region" description="Helical" evidence="6">
    <location>
        <begin position="62"/>
        <end position="82"/>
    </location>
</feature>
<gene>
    <name evidence="8" type="ORF">FJM65_16375</name>
</gene>
<comment type="similarity">
    <text evidence="2">Belongs to the MscS (TC 1.A.23) family.</text>
</comment>
<keyword evidence="5 6" id="KW-0472">Membrane</keyword>
<feature type="transmembrane region" description="Helical" evidence="6">
    <location>
        <begin position="94"/>
        <end position="115"/>
    </location>
</feature>
<dbReference type="EMBL" id="VFRQ01000009">
    <property type="protein sequence ID" value="TPE42900.1"/>
    <property type="molecule type" value="Genomic_DNA"/>
</dbReference>
<keyword evidence="4 6" id="KW-1133">Transmembrane helix</keyword>
<dbReference type="InterPro" id="IPR006685">
    <property type="entry name" value="MscS_channel_2nd"/>
</dbReference>
<dbReference type="Gene3D" id="2.30.30.60">
    <property type="match status" value="1"/>
</dbReference>
<feature type="transmembrane region" description="Helical" evidence="6">
    <location>
        <begin position="170"/>
        <end position="194"/>
    </location>
</feature>
<dbReference type="PANTHER" id="PTHR30566">
    <property type="entry name" value="YNAI-RELATED MECHANOSENSITIVE ION CHANNEL"/>
    <property type="match status" value="1"/>
</dbReference>
<name>A0A501W3M3_9BACT</name>
<dbReference type="Gene3D" id="1.10.287.1260">
    <property type="match status" value="1"/>
</dbReference>
<evidence type="ECO:0000313" key="8">
    <source>
        <dbReference type="EMBL" id="TPE42900.1"/>
    </source>
</evidence>
<evidence type="ECO:0000256" key="3">
    <source>
        <dbReference type="ARBA" id="ARBA00022692"/>
    </source>
</evidence>
<feature type="transmembrane region" description="Helical" evidence="6">
    <location>
        <begin position="139"/>
        <end position="158"/>
    </location>
</feature>
<accession>A0A501W3M3</accession>
<dbReference type="SUPFAM" id="SSF82861">
    <property type="entry name" value="Mechanosensitive channel protein MscS (YggB), transmembrane region"/>
    <property type="match status" value="1"/>
</dbReference>
<dbReference type="Proteomes" id="UP000316727">
    <property type="component" value="Unassembled WGS sequence"/>
</dbReference>
<reference evidence="8 9" key="1">
    <citation type="submission" date="2019-06" db="EMBL/GenBank/DDBJ databases">
        <title>A novel bacterium of genus Pontibacter, isolated from marine sediment.</title>
        <authorList>
            <person name="Huang H."/>
            <person name="Mo K."/>
            <person name="Hu Y."/>
        </authorList>
    </citation>
    <scope>NUCLEOTIDE SEQUENCE [LARGE SCALE GENOMIC DNA]</scope>
    <source>
        <strain evidence="8 9">HB172049</strain>
    </source>
</reference>
<feature type="transmembrane region" description="Helical" evidence="6">
    <location>
        <begin position="13"/>
        <end position="35"/>
    </location>
</feature>
<dbReference type="AlphaFoldDB" id="A0A501W3M3"/>
<evidence type="ECO:0000256" key="6">
    <source>
        <dbReference type="SAM" id="Phobius"/>
    </source>
</evidence>
<dbReference type="Pfam" id="PF00924">
    <property type="entry name" value="MS_channel_2nd"/>
    <property type="match status" value="1"/>
</dbReference>
<evidence type="ECO:0000256" key="4">
    <source>
        <dbReference type="ARBA" id="ARBA00022989"/>
    </source>
</evidence>
<evidence type="ECO:0000256" key="2">
    <source>
        <dbReference type="ARBA" id="ARBA00008017"/>
    </source>
</evidence>
<dbReference type="GO" id="GO:0016020">
    <property type="term" value="C:membrane"/>
    <property type="evidence" value="ECO:0007669"/>
    <property type="project" value="UniProtKB-SubCell"/>
</dbReference>
<dbReference type="InterPro" id="IPR011014">
    <property type="entry name" value="MscS_channel_TM-2"/>
</dbReference>
<proteinExistence type="inferred from homology"/>
<organism evidence="8 9">
    <name type="scientific">Pontibacter mangrovi</name>
    <dbReference type="NCBI Taxonomy" id="2589816"/>
    <lineage>
        <taxon>Bacteria</taxon>
        <taxon>Pseudomonadati</taxon>
        <taxon>Bacteroidota</taxon>
        <taxon>Cytophagia</taxon>
        <taxon>Cytophagales</taxon>
        <taxon>Hymenobacteraceae</taxon>
        <taxon>Pontibacter</taxon>
    </lineage>
</organism>
<evidence type="ECO:0000256" key="5">
    <source>
        <dbReference type="ARBA" id="ARBA00023136"/>
    </source>
</evidence>
<sequence length="363" mass="41273">MRYLEAIHDRLDYLMGGLAILAVAVAAGIIVKFLIFKSLEAYNRRQNPVFFKSLTVHLSRPFGFFIPLLFVSIVLPALPYGTTLVENLRRLVEILDIIAFAWILVACTNVARDLVRHKYNIEQKPDNMRERRLITQLQFLRKVTVVTIIFIATALILLSFDPVRKLGTGLLTSAGVAGVVVGFAAQTSIANLLAGMQIAFTQPIRLDDVLVVEGEFGRVEEITLTYVVLRLWDHRRLILPLNYFIQKPFQNWTRTGSDILATVHFYTDYTMPIEPLRQEFDRLLAATDLWNGQASVLQVTDSKERTLELRALMSAQNSALAWDLRCYIREGLIYFIQKNYPDALPKTRSEFTGEKLPPLADLS</sequence>
<comment type="caution">
    <text evidence="8">The sequence shown here is derived from an EMBL/GenBank/DDBJ whole genome shotgun (WGS) entry which is preliminary data.</text>
</comment>
<evidence type="ECO:0000259" key="7">
    <source>
        <dbReference type="Pfam" id="PF00924"/>
    </source>
</evidence>